<dbReference type="Gene3D" id="1.10.390.10">
    <property type="entry name" value="Neutral Protease Domain 2"/>
    <property type="match status" value="1"/>
</dbReference>
<organism evidence="2 3">
    <name type="scientific">Microvenator marinus</name>
    <dbReference type="NCBI Taxonomy" id="2600177"/>
    <lineage>
        <taxon>Bacteria</taxon>
        <taxon>Deltaproteobacteria</taxon>
        <taxon>Bradymonadales</taxon>
        <taxon>Microvenatoraceae</taxon>
        <taxon>Microvenator</taxon>
    </lineage>
</organism>
<feature type="domain" description="Peptidase M61 catalytic" evidence="1">
    <location>
        <begin position="316"/>
        <end position="391"/>
    </location>
</feature>
<evidence type="ECO:0000259" key="1">
    <source>
        <dbReference type="Pfam" id="PF05299"/>
    </source>
</evidence>
<dbReference type="OrthoDB" id="9778516at2"/>
<dbReference type="AlphaFoldDB" id="A0A5B8XL58"/>
<dbReference type="KEGG" id="bbae:FRD01_04680"/>
<dbReference type="InterPro" id="IPR027268">
    <property type="entry name" value="Peptidase_M4/M1_CTD_sf"/>
</dbReference>
<dbReference type="Pfam" id="PF05299">
    <property type="entry name" value="Peptidase_M61"/>
    <property type="match status" value="1"/>
</dbReference>
<keyword evidence="3" id="KW-1185">Reference proteome</keyword>
<name>A0A5B8XL58_9DELT</name>
<dbReference type="Proteomes" id="UP000321595">
    <property type="component" value="Chromosome"/>
</dbReference>
<evidence type="ECO:0000313" key="3">
    <source>
        <dbReference type="Proteomes" id="UP000321595"/>
    </source>
</evidence>
<gene>
    <name evidence="2" type="ORF">FRD01_04680</name>
</gene>
<reference evidence="2 3" key="1">
    <citation type="submission" date="2019-08" db="EMBL/GenBank/DDBJ databases">
        <authorList>
            <person name="Liang Q."/>
        </authorList>
    </citation>
    <scope>NUCLEOTIDE SEQUENCE [LARGE SCALE GENOMIC DNA]</scope>
    <source>
        <strain evidence="2 3">V1718</strain>
    </source>
</reference>
<accession>A0A5B8XL58</accession>
<sequence>MIHGTKPGCRRLRLVVNIHGRRMVASWLTLTTFMILLTCTSCKSAPALPDDEVVGRAPESKIELVDDAMAYRVLWQEDSIRVVFRLVSPPPNTRLFLPKDAQVTLQDARDEAGPIFTTIDRSANHIDVNTTDSEWVELEYVVKLEARETRFAPSFHNNILVLLGPTFLVLPARQLLSKVGAVPIEVHLPTDWKVLTTWRESGRKPSATHPGFDVIGLRAEEGMVLSDAFFVAGNLKVENSGPHRIAFSEGRNLDPRVPEIVEEAIELMTQKLGSQGTANVFIQDGSADPSDLDGLGRRNGFVVKLPDSLNAQSKLLIFHEAIHLWNGHWLVPRDQEEQELRWFVEGVTHYLALKLGCESRQLSEEFAWTEVAQNLGAYEQNPVRTVNPVTELDQLRFPYDHGFVLALYADLTLKPDVEIFDWLNYLAKASAPPARYSSTDVRVALEQISKNSNLIWQFAESRVPLENVLREAGLHLLPPTSSRPPKLSKLAGVPKNAHQLFSACAAYEN</sequence>
<dbReference type="InterPro" id="IPR007963">
    <property type="entry name" value="Peptidase_M61_catalytic"/>
</dbReference>
<protein>
    <recommendedName>
        <fullName evidence="1">Peptidase M61 catalytic domain-containing protein</fullName>
    </recommendedName>
</protein>
<dbReference type="EMBL" id="CP042467">
    <property type="protein sequence ID" value="QED26552.1"/>
    <property type="molecule type" value="Genomic_DNA"/>
</dbReference>
<proteinExistence type="predicted"/>
<evidence type="ECO:0000313" key="2">
    <source>
        <dbReference type="EMBL" id="QED26552.1"/>
    </source>
</evidence>